<protein>
    <submittedName>
        <fullName evidence="2">Uncharacterized protein</fullName>
    </submittedName>
</protein>
<feature type="compositionally biased region" description="Basic and acidic residues" evidence="1">
    <location>
        <begin position="55"/>
        <end position="64"/>
    </location>
</feature>
<evidence type="ECO:0000313" key="3">
    <source>
        <dbReference type="Proteomes" id="UP000825729"/>
    </source>
</evidence>
<comment type="caution">
    <text evidence="2">The sequence shown here is derived from an EMBL/GenBank/DDBJ whole genome shotgun (WGS) entry which is preliminary data.</text>
</comment>
<feature type="compositionally biased region" description="Basic and acidic residues" evidence="1">
    <location>
        <begin position="16"/>
        <end position="25"/>
    </location>
</feature>
<dbReference type="AlphaFoldDB" id="A0AAV7F943"/>
<name>A0AAV7F943_ARIFI</name>
<reference evidence="2 3" key="1">
    <citation type="submission" date="2021-07" db="EMBL/GenBank/DDBJ databases">
        <title>The Aristolochia fimbriata genome: insights into angiosperm evolution, floral development and chemical biosynthesis.</title>
        <authorList>
            <person name="Jiao Y."/>
        </authorList>
    </citation>
    <scope>NUCLEOTIDE SEQUENCE [LARGE SCALE GENOMIC DNA]</scope>
    <source>
        <strain evidence="2">IBCAS-2021</strain>
        <tissue evidence="2">Leaf</tissue>
    </source>
</reference>
<feature type="compositionally biased region" description="Polar residues" evidence="1">
    <location>
        <begin position="28"/>
        <end position="41"/>
    </location>
</feature>
<feature type="region of interest" description="Disordered" evidence="1">
    <location>
        <begin position="1"/>
        <end position="64"/>
    </location>
</feature>
<gene>
    <name evidence="2" type="ORF">H6P81_002106</name>
</gene>
<keyword evidence="3" id="KW-1185">Reference proteome</keyword>
<accession>A0AAV7F943</accession>
<sequence>MGIDYIKTCKSKRRNRGEEETERRSCKLSVTASPATNNNKPPTGRGTDQHEDEGENKRHEESHEIDAIAVVGLRAADFPHLSELVRAKPNSENLARGLYAFKAPFVVVVPADPSLSLFF</sequence>
<organism evidence="2 3">
    <name type="scientific">Aristolochia fimbriata</name>
    <name type="common">White veined hardy Dutchman's pipe vine</name>
    <dbReference type="NCBI Taxonomy" id="158543"/>
    <lineage>
        <taxon>Eukaryota</taxon>
        <taxon>Viridiplantae</taxon>
        <taxon>Streptophyta</taxon>
        <taxon>Embryophyta</taxon>
        <taxon>Tracheophyta</taxon>
        <taxon>Spermatophyta</taxon>
        <taxon>Magnoliopsida</taxon>
        <taxon>Magnoliidae</taxon>
        <taxon>Piperales</taxon>
        <taxon>Aristolochiaceae</taxon>
        <taxon>Aristolochia</taxon>
    </lineage>
</organism>
<dbReference type="Proteomes" id="UP000825729">
    <property type="component" value="Unassembled WGS sequence"/>
</dbReference>
<evidence type="ECO:0000313" key="2">
    <source>
        <dbReference type="EMBL" id="KAG9457598.1"/>
    </source>
</evidence>
<evidence type="ECO:0000256" key="1">
    <source>
        <dbReference type="SAM" id="MobiDB-lite"/>
    </source>
</evidence>
<proteinExistence type="predicted"/>
<dbReference type="EMBL" id="JAINDJ010000002">
    <property type="protein sequence ID" value="KAG9457598.1"/>
    <property type="molecule type" value="Genomic_DNA"/>
</dbReference>